<keyword evidence="14" id="KW-0413">Isomerase</keyword>
<evidence type="ECO:0000313" key="17">
    <source>
        <dbReference type="WBParaSite" id="ACRNAN_scaffold12897.g20777.t1"/>
    </source>
</evidence>
<dbReference type="PANTHER" id="PTHR10885">
    <property type="entry name" value="ISOPENTENYL-DIPHOSPHATE DELTA-ISOMERASE"/>
    <property type="match status" value="1"/>
</dbReference>
<dbReference type="NCBIfam" id="NF002995">
    <property type="entry name" value="PRK03759.1"/>
    <property type="match status" value="1"/>
</dbReference>
<comment type="pathway">
    <text evidence="4">Isoprenoid biosynthesis; dimethylallyl diphosphate biosynthesis; dimethylallyl diphosphate from isopentenyl diphosphate: step 1/1.</text>
</comment>
<keyword evidence="9" id="KW-0153">Cholesterol metabolism</keyword>
<evidence type="ECO:0000256" key="2">
    <source>
        <dbReference type="ARBA" id="ARBA00001946"/>
    </source>
</evidence>
<evidence type="ECO:0000256" key="1">
    <source>
        <dbReference type="ARBA" id="ARBA00000374"/>
    </source>
</evidence>
<dbReference type="FunFam" id="3.90.79.10:FF:000012">
    <property type="entry name" value="Isopentenyl-diphosphate Delta-isomerase 1"/>
    <property type="match status" value="1"/>
</dbReference>
<dbReference type="PROSITE" id="PS51462">
    <property type="entry name" value="NUDIX"/>
    <property type="match status" value="1"/>
</dbReference>
<dbReference type="NCBIfam" id="TIGR02150">
    <property type="entry name" value="IPP_isom_1"/>
    <property type="match status" value="1"/>
</dbReference>
<dbReference type="InterPro" id="IPR000086">
    <property type="entry name" value="NUDIX_hydrolase_dom"/>
</dbReference>
<comment type="cofactor">
    <cofactor evidence="2">
        <name>Mg(2+)</name>
        <dbReference type="ChEBI" id="CHEBI:18420"/>
    </cofactor>
</comment>
<dbReference type="EC" id="5.3.3.2" evidence="6"/>
<comment type="similarity">
    <text evidence="5">Belongs to the IPP isomerase type 1 family.</text>
</comment>
<organism evidence="16 17">
    <name type="scientific">Acrobeloides nanus</name>
    <dbReference type="NCBI Taxonomy" id="290746"/>
    <lineage>
        <taxon>Eukaryota</taxon>
        <taxon>Metazoa</taxon>
        <taxon>Ecdysozoa</taxon>
        <taxon>Nematoda</taxon>
        <taxon>Chromadorea</taxon>
        <taxon>Rhabditida</taxon>
        <taxon>Tylenchina</taxon>
        <taxon>Cephalobomorpha</taxon>
        <taxon>Cephaloboidea</taxon>
        <taxon>Cephalobidae</taxon>
        <taxon>Acrobeloides</taxon>
    </lineage>
</organism>
<dbReference type="InterPro" id="IPR015797">
    <property type="entry name" value="NUDIX_hydrolase-like_dom_sf"/>
</dbReference>
<evidence type="ECO:0000256" key="10">
    <source>
        <dbReference type="ARBA" id="ARBA00022842"/>
    </source>
</evidence>
<proteinExistence type="inferred from homology"/>
<dbReference type="PANTHER" id="PTHR10885:SF0">
    <property type="entry name" value="ISOPENTENYL-DIPHOSPHATE DELTA-ISOMERASE"/>
    <property type="match status" value="1"/>
</dbReference>
<evidence type="ECO:0000256" key="13">
    <source>
        <dbReference type="ARBA" id="ARBA00023229"/>
    </source>
</evidence>
<dbReference type="AlphaFoldDB" id="A0A914CQY2"/>
<dbReference type="CDD" id="cd02885">
    <property type="entry name" value="NUDIX_IPP_Isomerase"/>
    <property type="match status" value="1"/>
</dbReference>
<dbReference type="GO" id="GO:0006695">
    <property type="term" value="P:cholesterol biosynthetic process"/>
    <property type="evidence" value="ECO:0007669"/>
    <property type="project" value="UniProtKB-KW"/>
</dbReference>
<evidence type="ECO:0000256" key="14">
    <source>
        <dbReference type="ARBA" id="ARBA00023235"/>
    </source>
</evidence>
<evidence type="ECO:0000256" key="7">
    <source>
        <dbReference type="ARBA" id="ARBA00022516"/>
    </source>
</evidence>
<keyword evidence="9" id="KW-0152">Cholesterol biosynthesis</keyword>
<keyword evidence="16" id="KW-1185">Reference proteome</keyword>
<dbReference type="GO" id="GO:0046872">
    <property type="term" value="F:metal ion binding"/>
    <property type="evidence" value="ECO:0007669"/>
    <property type="project" value="UniProtKB-KW"/>
</dbReference>
<keyword evidence="7" id="KW-0444">Lipid biosynthesis</keyword>
<name>A0A914CQY2_9BILA</name>
<feature type="domain" description="Nudix hydrolase" evidence="15">
    <location>
        <begin position="59"/>
        <end position="206"/>
    </location>
</feature>
<keyword evidence="9" id="KW-0753">Steroid metabolism</keyword>
<evidence type="ECO:0000256" key="5">
    <source>
        <dbReference type="ARBA" id="ARBA00007579"/>
    </source>
</evidence>
<evidence type="ECO:0000256" key="4">
    <source>
        <dbReference type="ARBA" id="ARBA00004826"/>
    </source>
</evidence>
<comment type="function">
    <text evidence="3">Catalyzes the 1,3-allylic rearrangement of the homoallylic substrate isopentenyl (IPP) to its highly electrophilic allylic isomer, dimethylallyl diphosphate (DMAPP).</text>
</comment>
<evidence type="ECO:0000313" key="16">
    <source>
        <dbReference type="Proteomes" id="UP000887540"/>
    </source>
</evidence>
<evidence type="ECO:0000256" key="11">
    <source>
        <dbReference type="ARBA" id="ARBA00022955"/>
    </source>
</evidence>
<keyword evidence="12" id="KW-0443">Lipid metabolism</keyword>
<dbReference type="Pfam" id="PF00293">
    <property type="entry name" value="NUDIX"/>
    <property type="match status" value="1"/>
</dbReference>
<keyword evidence="13" id="KW-0414">Isoprene biosynthesis</keyword>
<reference evidence="17" key="1">
    <citation type="submission" date="2022-11" db="UniProtKB">
        <authorList>
            <consortium name="WormBaseParasite"/>
        </authorList>
    </citation>
    <scope>IDENTIFICATION</scope>
</reference>
<dbReference type="Proteomes" id="UP000887540">
    <property type="component" value="Unplaced"/>
</dbReference>
<accession>A0A914CQY2</accession>
<keyword evidence="8" id="KW-0479">Metal-binding</keyword>
<keyword evidence="10" id="KW-0460">Magnesium</keyword>
<sequence>MITSSPLQKLMPVLARSLKPSVSATQIEYLNEPCIKVNENDEILGEISKVDCHKSDTVTLHRAFSVFIFNPEKKLLLQKRAASKITFPNLWTNSCCSHPLYNDQESDQSKEFIGVRRAARRKVEHELGIKELGLETMNVMGRFIYQASSDDLWAEHELDYAVVVPNFSGSLVLNPDEVSDTRFVDQKELDDMIHKENFLFSPWFTLFYKHKWLHQWWNNLGSLQTYKELEKIHHLT</sequence>
<evidence type="ECO:0000256" key="9">
    <source>
        <dbReference type="ARBA" id="ARBA00022778"/>
    </source>
</evidence>
<protein>
    <recommendedName>
        <fullName evidence="6">isopentenyl-diphosphate Delta-isomerase</fullName>
        <ecNumber evidence="6">5.3.3.2</ecNumber>
    </recommendedName>
</protein>
<dbReference type="GO" id="GO:0009240">
    <property type="term" value="P:isopentenyl diphosphate biosynthetic process"/>
    <property type="evidence" value="ECO:0007669"/>
    <property type="project" value="TreeGrafter"/>
</dbReference>
<dbReference type="PIRSF" id="PIRSF018427">
    <property type="entry name" value="Isopntndiph_ism"/>
    <property type="match status" value="1"/>
</dbReference>
<keyword evidence="9" id="KW-1207">Sterol metabolism</keyword>
<dbReference type="InterPro" id="IPR011876">
    <property type="entry name" value="IsopentenylPP_isomerase_typ1"/>
</dbReference>
<evidence type="ECO:0000256" key="12">
    <source>
        <dbReference type="ARBA" id="ARBA00023098"/>
    </source>
</evidence>
<evidence type="ECO:0000256" key="3">
    <source>
        <dbReference type="ARBA" id="ARBA00003951"/>
    </source>
</evidence>
<dbReference type="GO" id="GO:0005737">
    <property type="term" value="C:cytoplasm"/>
    <property type="evidence" value="ECO:0007669"/>
    <property type="project" value="TreeGrafter"/>
</dbReference>
<keyword evidence="11" id="KW-0752">Steroid biosynthesis</keyword>
<dbReference type="WBParaSite" id="ACRNAN_scaffold12897.g20777.t1">
    <property type="protein sequence ID" value="ACRNAN_scaffold12897.g20777.t1"/>
    <property type="gene ID" value="ACRNAN_scaffold12897.g20777"/>
</dbReference>
<evidence type="ECO:0000259" key="15">
    <source>
        <dbReference type="PROSITE" id="PS51462"/>
    </source>
</evidence>
<dbReference type="SUPFAM" id="SSF55811">
    <property type="entry name" value="Nudix"/>
    <property type="match status" value="1"/>
</dbReference>
<evidence type="ECO:0000256" key="8">
    <source>
        <dbReference type="ARBA" id="ARBA00022723"/>
    </source>
</evidence>
<comment type="catalytic activity">
    <reaction evidence="1">
        <text>isopentenyl diphosphate = dimethylallyl diphosphate</text>
        <dbReference type="Rhea" id="RHEA:23284"/>
        <dbReference type="ChEBI" id="CHEBI:57623"/>
        <dbReference type="ChEBI" id="CHEBI:128769"/>
        <dbReference type="EC" id="5.3.3.2"/>
    </reaction>
</comment>
<keyword evidence="9" id="KW-0756">Sterol biosynthesis</keyword>
<dbReference type="Gene3D" id="3.90.79.10">
    <property type="entry name" value="Nucleoside Triphosphate Pyrophosphohydrolase"/>
    <property type="match status" value="1"/>
</dbReference>
<dbReference type="GO" id="GO:0004452">
    <property type="term" value="F:isopentenyl-diphosphate delta-isomerase activity"/>
    <property type="evidence" value="ECO:0007669"/>
    <property type="project" value="UniProtKB-EC"/>
</dbReference>
<evidence type="ECO:0000256" key="6">
    <source>
        <dbReference type="ARBA" id="ARBA00012057"/>
    </source>
</evidence>